<dbReference type="Proteomes" id="UP001141327">
    <property type="component" value="Unassembled WGS sequence"/>
</dbReference>
<protein>
    <submittedName>
        <fullName evidence="1">Uncharacterized protein</fullName>
    </submittedName>
</protein>
<evidence type="ECO:0000313" key="1">
    <source>
        <dbReference type="EMBL" id="KAJ4453607.1"/>
    </source>
</evidence>
<accession>A0ABQ8U5K3</accession>
<reference evidence="1" key="1">
    <citation type="journal article" date="2022" name="bioRxiv">
        <title>Genomics of Preaxostyla Flagellates Illuminates Evolutionary Transitions and the Path Towards Mitochondrial Loss.</title>
        <authorList>
            <person name="Novak L.V.F."/>
            <person name="Treitli S.C."/>
            <person name="Pyrih J."/>
            <person name="Halakuc P."/>
            <person name="Pipaliya S.V."/>
            <person name="Vacek V."/>
            <person name="Brzon O."/>
            <person name="Soukal P."/>
            <person name="Eme L."/>
            <person name="Dacks J.B."/>
            <person name="Karnkowska A."/>
            <person name="Elias M."/>
            <person name="Hampl V."/>
        </authorList>
    </citation>
    <scope>NUCLEOTIDE SEQUENCE</scope>
    <source>
        <strain evidence="1">RCP-MX</strain>
    </source>
</reference>
<keyword evidence="2" id="KW-1185">Reference proteome</keyword>
<name>A0ABQ8U5K3_9EUKA</name>
<comment type="caution">
    <text evidence="1">The sequence shown here is derived from an EMBL/GenBank/DDBJ whole genome shotgun (WGS) entry which is preliminary data.</text>
</comment>
<proteinExistence type="predicted"/>
<evidence type="ECO:0000313" key="2">
    <source>
        <dbReference type="Proteomes" id="UP001141327"/>
    </source>
</evidence>
<organism evidence="1 2">
    <name type="scientific">Paratrimastix pyriformis</name>
    <dbReference type="NCBI Taxonomy" id="342808"/>
    <lineage>
        <taxon>Eukaryota</taxon>
        <taxon>Metamonada</taxon>
        <taxon>Preaxostyla</taxon>
        <taxon>Paratrimastigidae</taxon>
        <taxon>Paratrimastix</taxon>
    </lineage>
</organism>
<sequence length="81" mass="9818">MEMKIFLEKKFAFKIQEFDENFAFTNQNKNLNQISGNRKIIKNQFKIVPKLNFYSSKIEFKSILNFPLFSKFAQKFFKICF</sequence>
<dbReference type="EMBL" id="JAPMOS010000238">
    <property type="protein sequence ID" value="KAJ4453607.1"/>
    <property type="molecule type" value="Genomic_DNA"/>
</dbReference>
<gene>
    <name evidence="1" type="ORF">PAPYR_11885</name>
</gene>